<evidence type="ECO:0000313" key="6">
    <source>
        <dbReference type="EMBL" id="PWK33059.1"/>
    </source>
</evidence>
<reference evidence="6 7" key="1">
    <citation type="submission" date="2018-05" db="EMBL/GenBank/DDBJ databases">
        <title>Genomic Encyclopedia of Type Strains, Phase IV (KMG-V): Genome sequencing to study the core and pangenomes of soil and plant-associated prokaryotes.</title>
        <authorList>
            <person name="Whitman W."/>
        </authorList>
    </citation>
    <scope>NUCLEOTIDE SEQUENCE [LARGE SCALE GENOMIC DNA]</scope>
    <source>
        <strain evidence="6 7">SLV-132</strain>
    </source>
</reference>
<accession>A0A316ELQ7</accession>
<protein>
    <submittedName>
        <fullName evidence="6">3-hydroxyacyl-CoA dehydrogenase</fullName>
    </submittedName>
</protein>
<dbReference type="InterPro" id="IPR006108">
    <property type="entry name" value="3HC_DH_C"/>
</dbReference>
<comment type="caution">
    <text evidence="6">The sequence shown here is derived from an EMBL/GenBank/DDBJ whole genome shotgun (WGS) entry which is preliminary data.</text>
</comment>
<dbReference type="SUPFAM" id="SSF51735">
    <property type="entry name" value="NAD(P)-binding Rossmann-fold domains"/>
    <property type="match status" value="1"/>
</dbReference>
<dbReference type="PANTHER" id="PTHR48075">
    <property type="entry name" value="3-HYDROXYACYL-COA DEHYDROGENASE FAMILY PROTEIN"/>
    <property type="match status" value="1"/>
</dbReference>
<feature type="transmembrane region" description="Helical" evidence="3">
    <location>
        <begin position="12"/>
        <end position="33"/>
    </location>
</feature>
<dbReference type="GO" id="GO:0050104">
    <property type="term" value="F:L-gulonate 3-dehydrogenase activity"/>
    <property type="evidence" value="ECO:0007669"/>
    <property type="project" value="TreeGrafter"/>
</dbReference>
<proteinExistence type="inferred from homology"/>
<dbReference type="PANTHER" id="PTHR48075:SF1">
    <property type="entry name" value="LAMBDA-CRYSTALLIN HOMOLOG"/>
    <property type="match status" value="1"/>
</dbReference>
<dbReference type="SUPFAM" id="SSF48179">
    <property type="entry name" value="6-phosphogluconate dehydrogenase C-terminal domain-like"/>
    <property type="match status" value="1"/>
</dbReference>
<dbReference type="NCBIfam" id="NF004783">
    <property type="entry name" value="PRK06129.1"/>
    <property type="match status" value="1"/>
</dbReference>
<evidence type="ECO:0000256" key="3">
    <source>
        <dbReference type="SAM" id="Phobius"/>
    </source>
</evidence>
<dbReference type="RefSeq" id="WP_109584737.1">
    <property type="nucleotide sequence ID" value="NZ_QGGT01000005.1"/>
</dbReference>
<keyword evidence="3" id="KW-0472">Membrane</keyword>
<comment type="similarity">
    <text evidence="1">Belongs to the 3-hydroxyacyl-CoA dehydrogenase family.</text>
</comment>
<dbReference type="Gene3D" id="3.40.50.720">
    <property type="entry name" value="NAD(P)-binding Rossmann-like Domain"/>
    <property type="match status" value="1"/>
</dbReference>
<keyword evidence="3" id="KW-1133">Transmembrane helix</keyword>
<dbReference type="Proteomes" id="UP000245754">
    <property type="component" value="Unassembled WGS sequence"/>
</dbReference>
<dbReference type="AlphaFoldDB" id="A0A316ELQ7"/>
<name>A0A316ELQ7_9BURK</name>
<dbReference type="Pfam" id="PF00725">
    <property type="entry name" value="3HCDH"/>
    <property type="match status" value="1"/>
</dbReference>
<evidence type="ECO:0000313" key="7">
    <source>
        <dbReference type="Proteomes" id="UP000245754"/>
    </source>
</evidence>
<keyword evidence="7" id="KW-1185">Reference proteome</keyword>
<evidence type="ECO:0000259" key="5">
    <source>
        <dbReference type="Pfam" id="PF02737"/>
    </source>
</evidence>
<dbReference type="EMBL" id="QGGT01000005">
    <property type="protein sequence ID" value="PWK33059.1"/>
    <property type="molecule type" value="Genomic_DNA"/>
</dbReference>
<evidence type="ECO:0000256" key="1">
    <source>
        <dbReference type="ARBA" id="ARBA00009463"/>
    </source>
</evidence>
<feature type="domain" description="3-hydroxyacyl-CoA dehydrogenase NAD binding" evidence="5">
    <location>
        <begin position="16"/>
        <end position="194"/>
    </location>
</feature>
<sequence length="324" mass="34881">MTEKQDLRALCAGRPVAIVGAGLVGAGWAIVFARAGLSVKMFDANADITRKAVPLIASQLAGLRRHGLIDEDPAAVLARITPVATLAEAVDGAAYVQESVLERVDVKRRLMEDLDALLAPDAIVGSSTSGIPGSDFALGLSISPRVLIAHPVNPPYLVPVVELVPSPETSPATAAFADALMRAVGQTVVHVRKEVEGFVLNRLQAVLLREAWALVQDGVASCEDIDKTIRDGLGWRWSFMGPFETIDLNAPGGVADYAVRLGPLYQRIARAGSHESPWDAALIGQVEAQRREHLSHADLESRRAWRDERLMEFAAARRREQTPG</sequence>
<organism evidence="6 7">
    <name type="scientific">Cupriavidus plantarum</name>
    <dbReference type="NCBI Taxonomy" id="942865"/>
    <lineage>
        <taxon>Bacteria</taxon>
        <taxon>Pseudomonadati</taxon>
        <taxon>Pseudomonadota</taxon>
        <taxon>Betaproteobacteria</taxon>
        <taxon>Burkholderiales</taxon>
        <taxon>Burkholderiaceae</taxon>
        <taxon>Cupriavidus</taxon>
    </lineage>
</organism>
<dbReference type="GO" id="GO:0070403">
    <property type="term" value="F:NAD+ binding"/>
    <property type="evidence" value="ECO:0007669"/>
    <property type="project" value="InterPro"/>
</dbReference>
<keyword evidence="2" id="KW-0560">Oxidoreductase</keyword>
<dbReference type="InterPro" id="IPR036291">
    <property type="entry name" value="NAD(P)-bd_dom_sf"/>
</dbReference>
<dbReference type="InterPro" id="IPR006176">
    <property type="entry name" value="3-OHacyl-CoA_DH_NAD-bd"/>
</dbReference>
<evidence type="ECO:0000256" key="2">
    <source>
        <dbReference type="ARBA" id="ARBA00023002"/>
    </source>
</evidence>
<dbReference type="Gene3D" id="1.10.1040.10">
    <property type="entry name" value="N-(1-d-carboxylethyl)-l-norvaline Dehydrogenase, domain 2"/>
    <property type="match status" value="1"/>
</dbReference>
<gene>
    <name evidence="6" type="ORF">C7419_10553</name>
</gene>
<dbReference type="InterPro" id="IPR008927">
    <property type="entry name" value="6-PGluconate_DH-like_C_sf"/>
</dbReference>
<dbReference type="InterPro" id="IPR013328">
    <property type="entry name" value="6PGD_dom2"/>
</dbReference>
<feature type="domain" description="3-hydroxyacyl-CoA dehydrogenase C-terminal" evidence="4">
    <location>
        <begin position="197"/>
        <end position="256"/>
    </location>
</feature>
<dbReference type="Pfam" id="PF02737">
    <property type="entry name" value="3HCDH_N"/>
    <property type="match status" value="1"/>
</dbReference>
<keyword evidence="3" id="KW-0812">Transmembrane</keyword>
<evidence type="ECO:0000259" key="4">
    <source>
        <dbReference type="Pfam" id="PF00725"/>
    </source>
</evidence>
<dbReference type="GO" id="GO:0006631">
    <property type="term" value="P:fatty acid metabolic process"/>
    <property type="evidence" value="ECO:0007669"/>
    <property type="project" value="InterPro"/>
</dbReference>